<evidence type="ECO:0000313" key="3">
    <source>
        <dbReference type="Proteomes" id="UP001163846"/>
    </source>
</evidence>
<evidence type="ECO:0000313" key="2">
    <source>
        <dbReference type="EMBL" id="KAJ3836090.1"/>
    </source>
</evidence>
<dbReference type="EMBL" id="MU806350">
    <property type="protein sequence ID" value="KAJ3836090.1"/>
    <property type="molecule type" value="Genomic_DNA"/>
</dbReference>
<feature type="compositionally biased region" description="Acidic residues" evidence="1">
    <location>
        <begin position="293"/>
        <end position="311"/>
    </location>
</feature>
<evidence type="ECO:0000256" key="1">
    <source>
        <dbReference type="SAM" id="MobiDB-lite"/>
    </source>
</evidence>
<feature type="compositionally biased region" description="Acidic residues" evidence="1">
    <location>
        <begin position="218"/>
        <end position="248"/>
    </location>
</feature>
<evidence type="ECO:0008006" key="4">
    <source>
        <dbReference type="Google" id="ProtNLM"/>
    </source>
</evidence>
<feature type="compositionally biased region" description="Low complexity" evidence="1">
    <location>
        <begin position="252"/>
        <end position="280"/>
    </location>
</feature>
<feature type="region of interest" description="Disordered" evidence="1">
    <location>
        <begin position="166"/>
        <end position="193"/>
    </location>
</feature>
<comment type="caution">
    <text evidence="2">The sequence shown here is derived from an EMBL/GenBank/DDBJ whole genome shotgun (WGS) entry which is preliminary data.</text>
</comment>
<proteinExistence type="predicted"/>
<dbReference type="SUPFAM" id="SSF47473">
    <property type="entry name" value="EF-hand"/>
    <property type="match status" value="1"/>
</dbReference>
<feature type="compositionally biased region" description="Polar residues" evidence="1">
    <location>
        <begin position="1"/>
        <end position="11"/>
    </location>
</feature>
<feature type="compositionally biased region" description="Basic and acidic residues" evidence="1">
    <location>
        <begin position="43"/>
        <end position="58"/>
    </location>
</feature>
<dbReference type="InterPro" id="IPR011992">
    <property type="entry name" value="EF-hand-dom_pair"/>
</dbReference>
<feature type="region of interest" description="Disordered" evidence="1">
    <location>
        <begin position="209"/>
        <end position="337"/>
    </location>
</feature>
<organism evidence="2 3">
    <name type="scientific">Lentinula raphanica</name>
    <dbReference type="NCBI Taxonomy" id="153919"/>
    <lineage>
        <taxon>Eukaryota</taxon>
        <taxon>Fungi</taxon>
        <taxon>Dikarya</taxon>
        <taxon>Basidiomycota</taxon>
        <taxon>Agaricomycotina</taxon>
        <taxon>Agaricomycetes</taxon>
        <taxon>Agaricomycetidae</taxon>
        <taxon>Agaricales</taxon>
        <taxon>Marasmiineae</taxon>
        <taxon>Omphalotaceae</taxon>
        <taxon>Lentinula</taxon>
    </lineage>
</organism>
<accession>A0AA38P4C9</accession>
<dbReference type="AlphaFoldDB" id="A0AA38P4C9"/>
<feature type="compositionally biased region" description="Polar residues" evidence="1">
    <location>
        <begin position="121"/>
        <end position="130"/>
    </location>
</feature>
<feature type="region of interest" description="Disordered" evidence="1">
    <location>
        <begin position="35"/>
        <end position="137"/>
    </location>
</feature>
<gene>
    <name evidence="2" type="ORF">F5878DRAFT_626120</name>
</gene>
<reference evidence="2" key="1">
    <citation type="submission" date="2022-08" db="EMBL/GenBank/DDBJ databases">
        <authorList>
            <consortium name="DOE Joint Genome Institute"/>
            <person name="Min B."/>
            <person name="Riley R."/>
            <person name="Sierra-Patev S."/>
            <person name="Naranjo-Ortiz M."/>
            <person name="Looney B."/>
            <person name="Konkel Z."/>
            <person name="Slot J.C."/>
            <person name="Sakamoto Y."/>
            <person name="Steenwyk J.L."/>
            <person name="Rokas A."/>
            <person name="Carro J."/>
            <person name="Camarero S."/>
            <person name="Ferreira P."/>
            <person name="Molpeceres G."/>
            <person name="Ruiz-Duenas F.J."/>
            <person name="Serrano A."/>
            <person name="Henrissat B."/>
            <person name="Drula E."/>
            <person name="Hughes K.W."/>
            <person name="Mata J.L."/>
            <person name="Ishikawa N.K."/>
            <person name="Vargas-Isla R."/>
            <person name="Ushijima S."/>
            <person name="Smith C.A."/>
            <person name="Ahrendt S."/>
            <person name="Andreopoulos W."/>
            <person name="He G."/>
            <person name="Labutti K."/>
            <person name="Lipzen A."/>
            <person name="Ng V."/>
            <person name="Sandor L."/>
            <person name="Barry K."/>
            <person name="Martinez A.T."/>
            <person name="Xiao Y."/>
            <person name="Gibbons J.G."/>
            <person name="Terashima K."/>
            <person name="Hibbett D.S."/>
            <person name="Grigoriev I.V."/>
        </authorList>
    </citation>
    <scope>NUCLEOTIDE SEQUENCE</scope>
    <source>
        <strain evidence="2">TFB9207</strain>
    </source>
</reference>
<feature type="region of interest" description="Disordered" evidence="1">
    <location>
        <begin position="1"/>
        <end position="21"/>
    </location>
</feature>
<feature type="compositionally biased region" description="Basic and acidic residues" evidence="1">
    <location>
        <begin position="176"/>
        <end position="191"/>
    </location>
</feature>
<protein>
    <recommendedName>
        <fullName evidence="4">EF-hand domain-containing protein</fullName>
    </recommendedName>
</protein>
<keyword evidence="3" id="KW-1185">Reference proteome</keyword>
<name>A0AA38P4C9_9AGAR</name>
<sequence length="433" mass="47165">MDPIHNPNNNHAETEHDHDQAFFALPEDLQRRIDHAFALGAEDPERSLIGREDPDERPSKRRKLGGQAQGLDIDPDSEMTATGGGGFLLPDTTAHDEGGGGGGGGFIIDDPELLPEETENKQPQAQPNLDSHSSSHSYIRLSSIPTALADLGLPPDDERILSVFRNAAGGWEDGDEGKGKGKAEAKDEDSKMGVSLADWRAVCAILLEPGGGGGGGFEEMDVDVIDVDAEQDDEDVGVEEADDNDGDYEPATTSRLTRSKTKTQTNSTPRSTTTTSPTRTRLGRTKPRYASDSDPDEDSDSEDSFVDDDDDSVVKVRRTRTTKSTTKSTKSTKKPSKTILDQAHLGPNEKTICLQAFNLFFVDSASPTQGASSHPELERRRLGIAEIRRVAEVLGEKLKVEEMVEMLEVFSDRQDKTMGLEDFERMMVRAGLV</sequence>
<dbReference type="Proteomes" id="UP001163846">
    <property type="component" value="Unassembled WGS sequence"/>
</dbReference>